<keyword evidence="5" id="KW-1185">Reference proteome</keyword>
<feature type="compositionally biased region" description="Low complexity" evidence="1">
    <location>
        <begin position="126"/>
        <end position="141"/>
    </location>
</feature>
<accession>A0A840NMC2</accession>
<dbReference type="Pfam" id="PF21725">
    <property type="entry name" value="T7SS_signal"/>
    <property type="match status" value="1"/>
</dbReference>
<dbReference type="Pfam" id="PF14410">
    <property type="entry name" value="GH-E"/>
    <property type="match status" value="1"/>
</dbReference>
<dbReference type="InterPro" id="IPR049082">
    <property type="entry name" value="T7SS_signal"/>
</dbReference>
<evidence type="ECO:0000313" key="4">
    <source>
        <dbReference type="EMBL" id="MBB5070429.1"/>
    </source>
</evidence>
<proteinExistence type="predicted"/>
<dbReference type="AlphaFoldDB" id="A0A840NMC2"/>
<feature type="compositionally biased region" description="Basic and acidic residues" evidence="1">
    <location>
        <begin position="405"/>
        <end position="418"/>
    </location>
</feature>
<feature type="domain" description="Putative T7SS secretion signal" evidence="3">
    <location>
        <begin position="4"/>
        <end position="187"/>
    </location>
</feature>
<evidence type="ECO:0000313" key="5">
    <source>
        <dbReference type="Proteomes" id="UP000580474"/>
    </source>
</evidence>
<dbReference type="EMBL" id="JACHIV010000001">
    <property type="protein sequence ID" value="MBB5070429.1"/>
    <property type="molecule type" value="Genomic_DNA"/>
</dbReference>
<organism evidence="4 5">
    <name type="scientific">Saccharopolyspora gloriosae</name>
    <dbReference type="NCBI Taxonomy" id="455344"/>
    <lineage>
        <taxon>Bacteria</taxon>
        <taxon>Bacillati</taxon>
        <taxon>Actinomycetota</taxon>
        <taxon>Actinomycetes</taxon>
        <taxon>Pseudonocardiales</taxon>
        <taxon>Pseudonocardiaceae</taxon>
        <taxon>Saccharopolyspora</taxon>
    </lineage>
</organism>
<evidence type="ECO:0000259" key="2">
    <source>
        <dbReference type="Pfam" id="PF14410"/>
    </source>
</evidence>
<reference evidence="4 5" key="1">
    <citation type="submission" date="2020-08" db="EMBL/GenBank/DDBJ databases">
        <title>Sequencing the genomes of 1000 actinobacteria strains.</title>
        <authorList>
            <person name="Klenk H.-P."/>
        </authorList>
    </citation>
    <scope>NUCLEOTIDE SEQUENCE [LARGE SCALE GENOMIC DNA]</scope>
    <source>
        <strain evidence="4 5">DSM 45582</strain>
    </source>
</reference>
<feature type="region of interest" description="Disordered" evidence="1">
    <location>
        <begin position="400"/>
        <end position="433"/>
    </location>
</feature>
<evidence type="ECO:0000259" key="3">
    <source>
        <dbReference type="Pfam" id="PF21725"/>
    </source>
</evidence>
<gene>
    <name evidence="4" type="ORF">BJ969_003517</name>
</gene>
<feature type="region of interest" description="Disordered" evidence="1">
    <location>
        <begin position="126"/>
        <end position="149"/>
    </location>
</feature>
<sequence length="433" mass="47144">MAAELGQTRDPKALIPGDPDALNVMVEKFTLFGDALITAGEGMRDITVDGWNGTAADRFLAMYEVEPPRWLLCGDAFNDAASALTTYSDALLWSQGKAAEAVLMWDEAQAVTDAARADHARALDQAANEAAARGAPAPEQAPFHDPGHEKRTAAVDLLRRTRDQLRGSADLAATVVAAARDHAPEKPGWFGQTMGMLEDFAYGVRDGIDENLGATLDFAASLAQNPSKIDDAAVAAGTNIASAVSNPGQTVKNILDVDTWKDNPGRAVGHLIADTVGGGPVKRVAGEVATGRALAGDGAPRDERRGYEPVRNRVKLRAQTKRDIYRSADRAPNGEDFECAATEEEIPARRYPDGNPVLINPDTGKPDRNGMSVPQPGEFHFGHQPYREWWRYKIEAEEGGYSRQRVIEDQNDPDRYRIETPQANRSHRYEHPR</sequence>
<evidence type="ECO:0008006" key="6">
    <source>
        <dbReference type="Google" id="ProtNLM"/>
    </source>
</evidence>
<feature type="domain" description="Toxin YqcG C-terminal" evidence="2">
    <location>
        <begin position="371"/>
        <end position="430"/>
    </location>
</feature>
<comment type="caution">
    <text evidence="4">The sequence shown here is derived from an EMBL/GenBank/DDBJ whole genome shotgun (WGS) entry which is preliminary data.</text>
</comment>
<dbReference type="RefSeq" id="WP_184479959.1">
    <property type="nucleotide sequence ID" value="NZ_JACHIV010000001.1"/>
</dbReference>
<dbReference type="InterPro" id="IPR026835">
    <property type="entry name" value="YqcG_C"/>
</dbReference>
<protein>
    <recommendedName>
        <fullName evidence="6">HNH/ENDO VII superfamily nuclease</fullName>
    </recommendedName>
</protein>
<dbReference type="Proteomes" id="UP000580474">
    <property type="component" value="Unassembled WGS sequence"/>
</dbReference>
<evidence type="ECO:0000256" key="1">
    <source>
        <dbReference type="SAM" id="MobiDB-lite"/>
    </source>
</evidence>
<name>A0A840NMC2_9PSEU</name>